<proteinExistence type="predicted"/>
<comment type="caution">
    <text evidence="1">The sequence shown here is derived from an EMBL/GenBank/DDBJ whole genome shotgun (WGS) entry which is preliminary data.</text>
</comment>
<reference evidence="1 2" key="1">
    <citation type="journal article" date="2022" name="Nat. Plants">
        <title>Genomes of leafy and leafless Platanthera orchids illuminate the evolution of mycoheterotrophy.</title>
        <authorList>
            <person name="Li M.H."/>
            <person name="Liu K.W."/>
            <person name="Li Z."/>
            <person name="Lu H.C."/>
            <person name="Ye Q.L."/>
            <person name="Zhang D."/>
            <person name="Wang J.Y."/>
            <person name="Li Y.F."/>
            <person name="Zhong Z.M."/>
            <person name="Liu X."/>
            <person name="Yu X."/>
            <person name="Liu D.K."/>
            <person name="Tu X.D."/>
            <person name="Liu B."/>
            <person name="Hao Y."/>
            <person name="Liao X.Y."/>
            <person name="Jiang Y.T."/>
            <person name="Sun W.H."/>
            <person name="Chen J."/>
            <person name="Chen Y.Q."/>
            <person name="Ai Y."/>
            <person name="Zhai J.W."/>
            <person name="Wu S.S."/>
            <person name="Zhou Z."/>
            <person name="Hsiao Y.Y."/>
            <person name="Wu W.L."/>
            <person name="Chen Y.Y."/>
            <person name="Lin Y.F."/>
            <person name="Hsu J.L."/>
            <person name="Li C.Y."/>
            <person name="Wang Z.W."/>
            <person name="Zhao X."/>
            <person name="Zhong W.Y."/>
            <person name="Ma X.K."/>
            <person name="Ma L."/>
            <person name="Huang J."/>
            <person name="Chen G.Z."/>
            <person name="Huang M.Z."/>
            <person name="Huang L."/>
            <person name="Peng D.H."/>
            <person name="Luo Y.B."/>
            <person name="Zou S.Q."/>
            <person name="Chen S.P."/>
            <person name="Lan S."/>
            <person name="Tsai W.C."/>
            <person name="Van de Peer Y."/>
            <person name="Liu Z.J."/>
        </authorList>
    </citation>
    <scope>NUCLEOTIDE SEQUENCE [LARGE SCALE GENOMIC DNA]</scope>
    <source>
        <strain evidence="1">Lor287</strain>
    </source>
</reference>
<gene>
    <name evidence="1" type="ORF">KSP39_PZI018531</name>
</gene>
<keyword evidence="2" id="KW-1185">Reference proteome</keyword>
<organism evidence="1 2">
    <name type="scientific">Platanthera zijinensis</name>
    <dbReference type="NCBI Taxonomy" id="2320716"/>
    <lineage>
        <taxon>Eukaryota</taxon>
        <taxon>Viridiplantae</taxon>
        <taxon>Streptophyta</taxon>
        <taxon>Embryophyta</taxon>
        <taxon>Tracheophyta</taxon>
        <taxon>Spermatophyta</taxon>
        <taxon>Magnoliopsida</taxon>
        <taxon>Liliopsida</taxon>
        <taxon>Asparagales</taxon>
        <taxon>Orchidaceae</taxon>
        <taxon>Orchidoideae</taxon>
        <taxon>Orchideae</taxon>
        <taxon>Orchidinae</taxon>
        <taxon>Platanthera</taxon>
    </lineage>
</organism>
<dbReference type="EMBL" id="JBBWWQ010000016">
    <property type="protein sequence ID" value="KAK8926330.1"/>
    <property type="molecule type" value="Genomic_DNA"/>
</dbReference>
<evidence type="ECO:0000313" key="2">
    <source>
        <dbReference type="Proteomes" id="UP001418222"/>
    </source>
</evidence>
<sequence>MRRGVGVAVEAREQKYRAIDGNEEWTHENCGGEERSAILLRKSLIQKITNKISSPNHNAEDYSSRTVDKNLARSHTNPAKDLHLSDQFYKDDPGLTRDGPLDPTISTKETVNAVSSMFKVAQVPETISRGLNQFENACHHGLVDPTVNLKQAMDDINGMFGKPLNFVRTRKSKKEDKGSGRKPNVRNQAFFILADEDSEKDVKAQAPPHVSRSSMGEGDFFEPTIFTKEAMNEINDLFGKPLDF</sequence>
<name>A0AAP0B3K5_9ASPA</name>
<dbReference type="AlphaFoldDB" id="A0AAP0B3K5"/>
<dbReference type="Proteomes" id="UP001418222">
    <property type="component" value="Unassembled WGS sequence"/>
</dbReference>
<accession>A0AAP0B3K5</accession>
<evidence type="ECO:0000313" key="1">
    <source>
        <dbReference type="EMBL" id="KAK8926330.1"/>
    </source>
</evidence>
<protein>
    <submittedName>
        <fullName evidence="1">Uncharacterized protein</fullName>
    </submittedName>
</protein>